<dbReference type="InterPro" id="IPR001752">
    <property type="entry name" value="Kinesin_motor_dom"/>
</dbReference>
<dbReference type="GO" id="GO:0051231">
    <property type="term" value="P:spindle elongation"/>
    <property type="evidence" value="ECO:0007669"/>
    <property type="project" value="TreeGrafter"/>
</dbReference>
<evidence type="ECO:0000256" key="2">
    <source>
        <dbReference type="ARBA" id="ARBA00022490"/>
    </source>
</evidence>
<evidence type="ECO:0000313" key="10">
    <source>
        <dbReference type="EnsemblMetazoa" id="PPAI010234-PA"/>
    </source>
</evidence>
<feature type="region of interest" description="Disordered" evidence="9">
    <location>
        <begin position="999"/>
        <end position="1051"/>
    </location>
</feature>
<keyword evidence="4 7" id="KW-0067">ATP-binding</keyword>
<evidence type="ECO:0000256" key="8">
    <source>
        <dbReference type="SAM" id="Coils"/>
    </source>
</evidence>
<dbReference type="VEuPathDB" id="VectorBase:PPAPM1_002286"/>
<dbReference type="EnsemblMetazoa" id="PPAI010234-RA">
    <property type="protein sequence ID" value="PPAI010234-PA"/>
    <property type="gene ID" value="PPAI010234"/>
</dbReference>
<dbReference type="PANTHER" id="PTHR47969:SF15">
    <property type="entry name" value="CHROMOSOME-ASSOCIATED KINESIN KIF4A-RELATED"/>
    <property type="match status" value="1"/>
</dbReference>
<proteinExistence type="inferred from homology"/>
<feature type="coiled-coil region" evidence="8">
    <location>
        <begin position="634"/>
        <end position="661"/>
    </location>
</feature>
<dbReference type="GO" id="GO:0008017">
    <property type="term" value="F:microtubule binding"/>
    <property type="evidence" value="ECO:0007669"/>
    <property type="project" value="InterPro"/>
</dbReference>
<dbReference type="GO" id="GO:0003777">
    <property type="term" value="F:microtubule motor activity"/>
    <property type="evidence" value="ECO:0007669"/>
    <property type="project" value="InterPro"/>
</dbReference>
<dbReference type="PRINTS" id="PR00380">
    <property type="entry name" value="KINESINHEAVY"/>
</dbReference>
<dbReference type="AlphaFoldDB" id="A0A1B0DNZ8"/>
<keyword evidence="11" id="KW-1185">Reference proteome</keyword>
<reference evidence="10" key="1">
    <citation type="submission" date="2022-08" db="UniProtKB">
        <authorList>
            <consortium name="EnsemblMetazoa"/>
        </authorList>
    </citation>
    <scope>IDENTIFICATION</scope>
    <source>
        <strain evidence="10">Israel</strain>
    </source>
</reference>
<feature type="region of interest" description="Disordered" evidence="9">
    <location>
        <begin position="891"/>
        <end position="963"/>
    </location>
</feature>
<dbReference type="PANTHER" id="PTHR47969">
    <property type="entry name" value="CHROMOSOME-ASSOCIATED KINESIN KIF4A-RELATED"/>
    <property type="match status" value="1"/>
</dbReference>
<comment type="similarity">
    <text evidence="7">Belongs to the TRAFAC class myosin-kinesin ATPase superfamily. Kinesin family.</text>
</comment>
<organism evidence="10 11">
    <name type="scientific">Phlebotomus papatasi</name>
    <name type="common">Sandfly</name>
    <dbReference type="NCBI Taxonomy" id="29031"/>
    <lineage>
        <taxon>Eukaryota</taxon>
        <taxon>Metazoa</taxon>
        <taxon>Ecdysozoa</taxon>
        <taxon>Arthropoda</taxon>
        <taxon>Hexapoda</taxon>
        <taxon>Insecta</taxon>
        <taxon>Pterygota</taxon>
        <taxon>Neoptera</taxon>
        <taxon>Endopterygota</taxon>
        <taxon>Diptera</taxon>
        <taxon>Nematocera</taxon>
        <taxon>Psychodoidea</taxon>
        <taxon>Psychodidae</taxon>
        <taxon>Phlebotomus</taxon>
        <taxon>Phlebotomus</taxon>
    </lineage>
</organism>
<name>A0A1B0DNZ8_PHLPP</name>
<dbReference type="InterPro" id="IPR019821">
    <property type="entry name" value="Kinesin_motor_CS"/>
</dbReference>
<dbReference type="InterPro" id="IPR027640">
    <property type="entry name" value="Kinesin-like_fam"/>
</dbReference>
<evidence type="ECO:0000256" key="9">
    <source>
        <dbReference type="SAM" id="MobiDB-lite"/>
    </source>
</evidence>
<dbReference type="SUPFAM" id="SSF52540">
    <property type="entry name" value="P-loop containing nucleoside triphosphate hydrolases"/>
    <property type="match status" value="1"/>
</dbReference>
<dbReference type="InterPro" id="IPR033467">
    <property type="entry name" value="Tesmin/TSO1-like_CXC"/>
</dbReference>
<dbReference type="GO" id="GO:0005524">
    <property type="term" value="F:ATP binding"/>
    <property type="evidence" value="ECO:0007669"/>
    <property type="project" value="UniProtKB-UniRule"/>
</dbReference>
<dbReference type="PROSITE" id="PS00411">
    <property type="entry name" value="KINESIN_MOTOR_1"/>
    <property type="match status" value="1"/>
</dbReference>
<keyword evidence="5 8" id="KW-0175">Coiled coil</keyword>
<dbReference type="Proteomes" id="UP000092462">
    <property type="component" value="Unassembled WGS sequence"/>
</dbReference>
<feature type="compositionally biased region" description="Acidic residues" evidence="9">
    <location>
        <begin position="912"/>
        <end position="926"/>
    </location>
</feature>
<evidence type="ECO:0000256" key="1">
    <source>
        <dbReference type="ARBA" id="ARBA00004245"/>
    </source>
</evidence>
<feature type="compositionally biased region" description="Basic and acidic residues" evidence="9">
    <location>
        <begin position="1020"/>
        <end position="1036"/>
    </location>
</feature>
<dbReference type="Pfam" id="PF25764">
    <property type="entry name" value="KIF21A_4th"/>
    <property type="match status" value="1"/>
</dbReference>
<dbReference type="PROSITE" id="PS50067">
    <property type="entry name" value="KINESIN_MOTOR_2"/>
    <property type="match status" value="1"/>
</dbReference>
<feature type="coiled-coil region" evidence="8">
    <location>
        <begin position="462"/>
        <end position="552"/>
    </location>
</feature>
<sequence length="1051" mass="119910">MTCWQPLEISFSTKGLTLTATLTQSAEASYGQTSSGKTYTMGTTYSGKEDSSAGIIPRAMTDIFQQIDEMKRENFTFSVSCTFLELYQEDLYDLLADKPREGNTLDIRESNNNIVIPGVTEVTVASALETTDFLIRGSAGRAVGATAMNSQSSRSHAIFSVKIEITSSKETVTAKFQLVDLAGSERASKTKATGERFREGVKINQGLLCLGNVISALGSGNNQGNFVSYRDSKLTRLLQGSLGGNSVTLMIACVSPADYNVEETISTLRYANRAKNIKNKPIVNRDPNVAEIMELKKIIQQLRLQILSNNAPQGEVAAVKGVDDGQLRRELIAANERNIRMQRDFQATLNDLADFQMKCVMAENINEELQKLVEELKKETDGYGTTYLDQELEEENKLEAQIEAFGRIRSTVDKISQLMLQHKDEVEKMNESSKSFCQDLGGKESMDTAEMQLKLEACTSKQMTFNNELRDLNLQLAQKEELHKRCVENLMREEIDEKIRDYESLITQLEREREELQEKLNGKKTTATAKLAEERRKRLQHLEMEIGDMKKKITQQSKLLKVRERDSQKVVTLTMEIQQMRQTKVKLIRAMRAENENFRNWKLAREKEMCQLKEKDRKRANEMKRMADMHNKQSNVLKRKFEEAVAKAKRLEETLDRQKAVQSMRKGNMSKLGGEQLTTWLDHEIEVMMSTIDAKVSLDHLMEDRGMVTMRLNETRALPMPNLDEVAELEEDLEMRNAQITDLQQKTMNFNVTSKAKTISDGIVSLQDARMGIKHIFGVLAEVRRENAQKDTVCETYRTELDELKEKIEKLETQQKEKDRQHSLALTEADKNYQEKITIVLRNLRDGDLNSQGVKEIDSVLLDKLDELREENEALKKNEEKLQAEIEKLKQPKRKKSVNPPAQLNITADILTETDTEDEEEEDSSDVEWRLTPFVKKTKKISDASSEGSNKRKRKSDNSGTCHCKTDCSKKNCGCRKGDQVCTEKCRCPDTCVNKVPEVKEEVSSSTNEIIDQGEEEDKENTPMKKPKTEFKEPDHLTPYPYKNKKRTFFE</sequence>
<dbReference type="Gene3D" id="3.40.850.10">
    <property type="entry name" value="Kinesin motor domain"/>
    <property type="match status" value="1"/>
</dbReference>
<keyword evidence="2" id="KW-0963">Cytoplasm</keyword>
<protein>
    <submittedName>
        <fullName evidence="10">Uncharacterized protein</fullName>
    </submittedName>
</protein>
<evidence type="ECO:0000256" key="6">
    <source>
        <dbReference type="ARBA" id="ARBA00023212"/>
    </source>
</evidence>
<dbReference type="GO" id="GO:0007052">
    <property type="term" value="P:mitotic spindle organization"/>
    <property type="evidence" value="ECO:0007669"/>
    <property type="project" value="TreeGrafter"/>
</dbReference>
<dbReference type="Pfam" id="PF00225">
    <property type="entry name" value="Kinesin"/>
    <property type="match status" value="1"/>
</dbReference>
<keyword evidence="7" id="KW-0505">Motor protein</keyword>
<feature type="binding site" evidence="7">
    <location>
        <begin position="31"/>
        <end position="38"/>
    </location>
    <ligand>
        <name>ATP</name>
        <dbReference type="ChEBI" id="CHEBI:30616"/>
    </ligand>
</feature>
<dbReference type="GO" id="GO:0005875">
    <property type="term" value="C:microtubule associated complex"/>
    <property type="evidence" value="ECO:0007669"/>
    <property type="project" value="TreeGrafter"/>
</dbReference>
<dbReference type="SMART" id="SM01114">
    <property type="entry name" value="CXC"/>
    <property type="match status" value="1"/>
</dbReference>
<dbReference type="InterPro" id="IPR036961">
    <property type="entry name" value="Kinesin_motor_dom_sf"/>
</dbReference>
<evidence type="ECO:0000256" key="4">
    <source>
        <dbReference type="ARBA" id="ARBA00022840"/>
    </source>
</evidence>
<keyword evidence="3 7" id="KW-0547">Nucleotide-binding</keyword>
<evidence type="ECO:0000256" key="3">
    <source>
        <dbReference type="ARBA" id="ARBA00022741"/>
    </source>
</evidence>
<dbReference type="EMBL" id="AJVK01017931">
    <property type="status" value="NOT_ANNOTATED_CDS"/>
    <property type="molecule type" value="Genomic_DNA"/>
</dbReference>
<evidence type="ECO:0000256" key="5">
    <source>
        <dbReference type="ARBA" id="ARBA00023054"/>
    </source>
</evidence>
<dbReference type="VEuPathDB" id="VectorBase:PPAI010234"/>
<dbReference type="GO" id="GO:0007018">
    <property type="term" value="P:microtubule-based movement"/>
    <property type="evidence" value="ECO:0007669"/>
    <property type="project" value="InterPro"/>
</dbReference>
<dbReference type="InterPro" id="IPR027417">
    <property type="entry name" value="P-loop_NTPase"/>
</dbReference>
<feature type="coiled-coil region" evidence="8">
    <location>
        <begin position="787"/>
        <end position="821"/>
    </location>
</feature>
<accession>A0A1B0DNZ8</accession>
<evidence type="ECO:0000313" key="11">
    <source>
        <dbReference type="Proteomes" id="UP000092462"/>
    </source>
</evidence>
<keyword evidence="6" id="KW-0206">Cytoskeleton</keyword>
<dbReference type="SMART" id="SM00129">
    <property type="entry name" value="KISc"/>
    <property type="match status" value="1"/>
</dbReference>
<evidence type="ECO:0000256" key="7">
    <source>
        <dbReference type="PROSITE-ProRule" id="PRU00283"/>
    </source>
</evidence>
<comment type="subcellular location">
    <subcellularLocation>
        <location evidence="1">Cytoplasm</location>
        <location evidence="1">Cytoskeleton</location>
    </subcellularLocation>
</comment>